<dbReference type="PIRSF" id="PIRSF000847">
    <property type="entry name" value="Phos_ph_gly_syn"/>
    <property type="match status" value="1"/>
</dbReference>
<evidence type="ECO:0000256" key="14">
    <source>
        <dbReference type="ARBA" id="ARBA00048586"/>
    </source>
</evidence>
<evidence type="ECO:0000256" key="10">
    <source>
        <dbReference type="ARBA" id="ARBA00023098"/>
    </source>
</evidence>
<evidence type="ECO:0000256" key="4">
    <source>
        <dbReference type="ARBA" id="ARBA00013170"/>
    </source>
</evidence>
<dbReference type="InterPro" id="IPR050324">
    <property type="entry name" value="CDP-alcohol_PTase-I"/>
</dbReference>
<dbReference type="AlphaFoldDB" id="A0A7C5L319"/>
<sequence>MANLMTLFRILITIPLVLALLREQYEVAFVFALAGALSDAADGKIARLNGEENSLGKLLDPLADKIFVLSTLIALVEVNRIGSFPVILLLLRELSISFLRSFAVSQGVIISASLLGKIKTFLEFSAVLLLILGTEAGSYLLWTAVAVAYISIYDYARNYLKTPTGLNYP</sequence>
<dbReference type="Gene3D" id="1.20.120.1760">
    <property type="match status" value="1"/>
</dbReference>
<comment type="caution">
    <text evidence="17">The sequence shown here is derived from an EMBL/GenBank/DDBJ whole genome shotgun (WGS) entry which is preliminary data.</text>
</comment>
<evidence type="ECO:0000313" key="17">
    <source>
        <dbReference type="EMBL" id="HHJ64424.1"/>
    </source>
</evidence>
<evidence type="ECO:0000256" key="7">
    <source>
        <dbReference type="ARBA" id="ARBA00022679"/>
    </source>
</evidence>
<keyword evidence="7 15" id="KW-0808">Transferase</keyword>
<proteinExistence type="inferred from homology"/>
<dbReference type="EC" id="2.7.8.5" evidence="4"/>
<feature type="transmembrane region" description="Helical" evidence="16">
    <location>
        <begin position="124"/>
        <end position="152"/>
    </location>
</feature>
<dbReference type="GO" id="GO:0046474">
    <property type="term" value="P:glycerophospholipid biosynthetic process"/>
    <property type="evidence" value="ECO:0007669"/>
    <property type="project" value="TreeGrafter"/>
</dbReference>
<dbReference type="InterPro" id="IPR043130">
    <property type="entry name" value="CDP-OH_PTrfase_TM_dom"/>
</dbReference>
<dbReference type="Proteomes" id="UP000885792">
    <property type="component" value="Unassembled WGS sequence"/>
</dbReference>
<dbReference type="PANTHER" id="PTHR14269">
    <property type="entry name" value="CDP-DIACYLGLYCEROL--GLYCEROL-3-PHOSPHATE 3-PHOSPHATIDYLTRANSFERASE-RELATED"/>
    <property type="match status" value="1"/>
</dbReference>
<evidence type="ECO:0000256" key="13">
    <source>
        <dbReference type="ARBA" id="ARBA00023264"/>
    </source>
</evidence>
<evidence type="ECO:0000256" key="5">
    <source>
        <dbReference type="ARBA" id="ARBA00014944"/>
    </source>
</evidence>
<dbReference type="InterPro" id="IPR004570">
    <property type="entry name" value="Phosphatidylglycerol_P_synth"/>
</dbReference>
<dbReference type="InterPro" id="IPR048254">
    <property type="entry name" value="CDP_ALCOHOL_P_TRANSF_CS"/>
</dbReference>
<comment type="catalytic activity">
    <reaction evidence="14">
        <text>a CDP-1,2-diacyl-sn-glycerol + sn-glycerol 3-phosphate = a 1,2-diacyl-sn-glycero-3-phospho-(1'-sn-glycero-3'-phosphate) + CMP + H(+)</text>
        <dbReference type="Rhea" id="RHEA:12593"/>
        <dbReference type="ChEBI" id="CHEBI:15378"/>
        <dbReference type="ChEBI" id="CHEBI:57597"/>
        <dbReference type="ChEBI" id="CHEBI:58332"/>
        <dbReference type="ChEBI" id="CHEBI:60110"/>
        <dbReference type="ChEBI" id="CHEBI:60377"/>
        <dbReference type="EC" id="2.7.8.5"/>
    </reaction>
</comment>
<dbReference type="GO" id="GO:0016020">
    <property type="term" value="C:membrane"/>
    <property type="evidence" value="ECO:0007669"/>
    <property type="project" value="UniProtKB-SubCell"/>
</dbReference>
<evidence type="ECO:0000256" key="1">
    <source>
        <dbReference type="ARBA" id="ARBA00004141"/>
    </source>
</evidence>
<keyword evidence="10" id="KW-0443">Lipid metabolism</keyword>
<dbReference type="InterPro" id="IPR000462">
    <property type="entry name" value="CDP-OH_P_trans"/>
</dbReference>
<keyword evidence="13" id="KW-1208">Phospholipid metabolism</keyword>
<gene>
    <name evidence="17" type="ORF">ENJ61_05895</name>
</gene>
<evidence type="ECO:0000256" key="8">
    <source>
        <dbReference type="ARBA" id="ARBA00022692"/>
    </source>
</evidence>
<comment type="subcellular location">
    <subcellularLocation>
        <location evidence="1">Membrane</location>
        <topology evidence="1">Multi-pass membrane protein</topology>
    </subcellularLocation>
</comment>
<dbReference type="Pfam" id="PF01066">
    <property type="entry name" value="CDP-OH_P_transf"/>
    <property type="match status" value="1"/>
</dbReference>
<evidence type="ECO:0000256" key="16">
    <source>
        <dbReference type="SAM" id="Phobius"/>
    </source>
</evidence>
<comment type="similarity">
    <text evidence="3 15">Belongs to the CDP-alcohol phosphatidyltransferase class-I family.</text>
</comment>
<keyword evidence="11 16" id="KW-0472">Membrane</keyword>
<keyword evidence="8 16" id="KW-0812">Transmembrane</keyword>
<evidence type="ECO:0000256" key="9">
    <source>
        <dbReference type="ARBA" id="ARBA00022989"/>
    </source>
</evidence>
<keyword evidence="12" id="KW-0594">Phospholipid biosynthesis</keyword>
<evidence type="ECO:0000256" key="2">
    <source>
        <dbReference type="ARBA" id="ARBA00005042"/>
    </source>
</evidence>
<accession>A0A7C5L319</accession>
<keyword evidence="9 16" id="KW-1133">Transmembrane helix</keyword>
<dbReference type="PROSITE" id="PS00379">
    <property type="entry name" value="CDP_ALCOHOL_P_TRANSF"/>
    <property type="match status" value="1"/>
</dbReference>
<organism evidence="17">
    <name type="scientific">Aquifex aeolicus</name>
    <dbReference type="NCBI Taxonomy" id="63363"/>
    <lineage>
        <taxon>Bacteria</taxon>
        <taxon>Pseudomonadati</taxon>
        <taxon>Aquificota</taxon>
        <taxon>Aquificia</taxon>
        <taxon>Aquificales</taxon>
        <taxon>Aquificaceae</taxon>
        <taxon>Aquifex</taxon>
    </lineage>
</organism>
<dbReference type="EMBL" id="DRNB01000209">
    <property type="protein sequence ID" value="HHJ64424.1"/>
    <property type="molecule type" value="Genomic_DNA"/>
</dbReference>
<evidence type="ECO:0000256" key="11">
    <source>
        <dbReference type="ARBA" id="ARBA00023136"/>
    </source>
</evidence>
<protein>
    <recommendedName>
        <fullName evidence="5">CDP-diacylglycerol--glycerol-3-phosphate 3-phosphatidyltransferase</fullName>
        <ecNumber evidence="4">2.7.8.5</ecNumber>
    </recommendedName>
</protein>
<reference evidence="17" key="1">
    <citation type="journal article" date="2020" name="mSystems">
        <title>Genome- and Community-Level Interaction Insights into Carbon Utilization and Element Cycling Functions of Hydrothermarchaeota in Hydrothermal Sediment.</title>
        <authorList>
            <person name="Zhou Z."/>
            <person name="Liu Y."/>
            <person name="Xu W."/>
            <person name="Pan J."/>
            <person name="Luo Z.H."/>
            <person name="Li M."/>
        </authorList>
    </citation>
    <scope>NUCLEOTIDE SEQUENCE [LARGE SCALE GENOMIC DNA]</scope>
    <source>
        <strain evidence="17">HyVt-501</strain>
    </source>
</reference>
<evidence type="ECO:0000256" key="3">
    <source>
        <dbReference type="ARBA" id="ARBA00010441"/>
    </source>
</evidence>
<name>A0A7C5L319_AQUAO</name>
<comment type="pathway">
    <text evidence="2">Phospholipid metabolism; phosphatidylglycerol biosynthesis; phosphatidylglycerol from CDP-diacylglycerol: step 1/2.</text>
</comment>
<evidence type="ECO:0000256" key="6">
    <source>
        <dbReference type="ARBA" id="ARBA00022516"/>
    </source>
</evidence>
<dbReference type="PANTHER" id="PTHR14269:SF62">
    <property type="entry name" value="CDP-DIACYLGLYCEROL--GLYCEROL-3-PHOSPHATE 3-PHOSPHATIDYLTRANSFERASE 1, CHLOROPLASTIC"/>
    <property type="match status" value="1"/>
</dbReference>
<evidence type="ECO:0000256" key="15">
    <source>
        <dbReference type="RuleBase" id="RU003750"/>
    </source>
</evidence>
<evidence type="ECO:0000256" key="12">
    <source>
        <dbReference type="ARBA" id="ARBA00023209"/>
    </source>
</evidence>
<keyword evidence="6" id="KW-0444">Lipid biosynthesis</keyword>
<dbReference type="GO" id="GO:0008444">
    <property type="term" value="F:CDP-diacylglycerol-glycerol-3-phosphate 3-phosphatidyltransferase activity"/>
    <property type="evidence" value="ECO:0007669"/>
    <property type="project" value="UniProtKB-EC"/>
</dbReference>